<dbReference type="AlphaFoldDB" id="A0A9P6MFY8"/>
<organism evidence="1 2">
    <name type="scientific">Modicella reniformis</name>
    <dbReference type="NCBI Taxonomy" id="1440133"/>
    <lineage>
        <taxon>Eukaryota</taxon>
        <taxon>Fungi</taxon>
        <taxon>Fungi incertae sedis</taxon>
        <taxon>Mucoromycota</taxon>
        <taxon>Mortierellomycotina</taxon>
        <taxon>Mortierellomycetes</taxon>
        <taxon>Mortierellales</taxon>
        <taxon>Mortierellaceae</taxon>
        <taxon>Modicella</taxon>
    </lineage>
</organism>
<comment type="caution">
    <text evidence="1">The sequence shown here is derived from an EMBL/GenBank/DDBJ whole genome shotgun (WGS) entry which is preliminary data.</text>
</comment>
<dbReference type="SUPFAM" id="SSF52047">
    <property type="entry name" value="RNI-like"/>
    <property type="match status" value="1"/>
</dbReference>
<gene>
    <name evidence="1" type="ORF">BGZ65_006470</name>
</gene>
<dbReference type="EMBL" id="JAAAHW010000922">
    <property type="protein sequence ID" value="KAF9997969.1"/>
    <property type="molecule type" value="Genomic_DNA"/>
</dbReference>
<protein>
    <submittedName>
        <fullName evidence="1">Uncharacterized protein</fullName>
    </submittedName>
</protein>
<accession>A0A9P6MFY8</accession>
<keyword evidence="2" id="KW-1185">Reference proteome</keyword>
<feature type="non-terminal residue" evidence="1">
    <location>
        <position position="1"/>
    </location>
</feature>
<dbReference type="InterPro" id="IPR032675">
    <property type="entry name" value="LRR_dom_sf"/>
</dbReference>
<name>A0A9P6MFY8_9FUNG</name>
<sequence length="316" mass="36480">IYTKTCTKLEYLFVDLSFWTPETWNQLTTLIQRNPKLKSFEIRENNEIMSIDFMEAMSACLELRNLQVHMYHLDEACMEHILDIAVRLEHLQINGLSNMLPKSLDKWPCFPAMKKLTLKVETHFPIQLQFEMIRKCPELRALELSTDGHDQFPASDFCDILKTYCPFIEDLKLHYDSMTDMDLSQILESCRKVTTLHMGSAFGEQAFHSLSRHFIDIQYLQCHGLTGAMTQQIMTSCPNLIEFSGANLDARDVIGTEKDETTGEGMMVTQDWICTRMQHLAIFINKVEGKSHELHPGVIRQIAKLRVKTITISQQA</sequence>
<evidence type="ECO:0000313" key="1">
    <source>
        <dbReference type="EMBL" id="KAF9997969.1"/>
    </source>
</evidence>
<proteinExistence type="predicted"/>
<evidence type="ECO:0000313" key="2">
    <source>
        <dbReference type="Proteomes" id="UP000749646"/>
    </source>
</evidence>
<reference evidence="1" key="1">
    <citation type="journal article" date="2020" name="Fungal Divers.">
        <title>Resolving the Mortierellaceae phylogeny through synthesis of multi-gene phylogenetics and phylogenomics.</title>
        <authorList>
            <person name="Vandepol N."/>
            <person name="Liber J."/>
            <person name="Desiro A."/>
            <person name="Na H."/>
            <person name="Kennedy M."/>
            <person name="Barry K."/>
            <person name="Grigoriev I.V."/>
            <person name="Miller A.N."/>
            <person name="O'Donnell K."/>
            <person name="Stajich J.E."/>
            <person name="Bonito G."/>
        </authorList>
    </citation>
    <scope>NUCLEOTIDE SEQUENCE</scope>
    <source>
        <strain evidence="1">MES-2147</strain>
    </source>
</reference>
<dbReference type="Gene3D" id="3.80.10.10">
    <property type="entry name" value="Ribonuclease Inhibitor"/>
    <property type="match status" value="1"/>
</dbReference>
<dbReference type="OrthoDB" id="2448743at2759"/>
<dbReference type="Proteomes" id="UP000749646">
    <property type="component" value="Unassembled WGS sequence"/>
</dbReference>